<proteinExistence type="predicted"/>
<dbReference type="PANTHER" id="PTHR48025:SF5">
    <property type="entry name" value="NUCLEOTIDE-BINDING ALPHA-BETA PLAIT DOMAIN-CONTAINING PROTEIN-RELATED"/>
    <property type="match status" value="1"/>
</dbReference>
<dbReference type="InterPro" id="IPR035979">
    <property type="entry name" value="RBD_domain_sf"/>
</dbReference>
<dbReference type="GO" id="GO:0009535">
    <property type="term" value="C:chloroplast thylakoid membrane"/>
    <property type="evidence" value="ECO:0007669"/>
    <property type="project" value="TreeGrafter"/>
</dbReference>
<feature type="transmembrane region" description="Helical" evidence="3">
    <location>
        <begin position="359"/>
        <end position="381"/>
    </location>
</feature>
<dbReference type="SUPFAM" id="SSF54928">
    <property type="entry name" value="RNA-binding domain, RBD"/>
    <property type="match status" value="2"/>
</dbReference>
<keyword evidence="3" id="KW-1133">Transmembrane helix</keyword>
<dbReference type="Proteomes" id="UP001189624">
    <property type="component" value="Chromosome 7"/>
</dbReference>
<dbReference type="AlphaFoldDB" id="A0AA86SMY7"/>
<keyword evidence="6" id="KW-1185">Reference proteome</keyword>
<keyword evidence="1 2" id="KW-0694">RNA-binding</keyword>
<accession>A0AA86SMY7</accession>
<dbReference type="GO" id="GO:0003729">
    <property type="term" value="F:mRNA binding"/>
    <property type="evidence" value="ECO:0007669"/>
    <property type="project" value="TreeGrafter"/>
</dbReference>
<feature type="transmembrane region" description="Helical" evidence="3">
    <location>
        <begin position="23"/>
        <end position="51"/>
    </location>
</feature>
<organism evidence="5 6">
    <name type="scientific">Sphenostylis stenocarpa</name>
    <dbReference type="NCBI Taxonomy" id="92480"/>
    <lineage>
        <taxon>Eukaryota</taxon>
        <taxon>Viridiplantae</taxon>
        <taxon>Streptophyta</taxon>
        <taxon>Embryophyta</taxon>
        <taxon>Tracheophyta</taxon>
        <taxon>Spermatophyta</taxon>
        <taxon>Magnoliopsida</taxon>
        <taxon>eudicotyledons</taxon>
        <taxon>Gunneridae</taxon>
        <taxon>Pentapetalae</taxon>
        <taxon>rosids</taxon>
        <taxon>fabids</taxon>
        <taxon>Fabales</taxon>
        <taxon>Fabaceae</taxon>
        <taxon>Papilionoideae</taxon>
        <taxon>50 kb inversion clade</taxon>
        <taxon>NPAAA clade</taxon>
        <taxon>indigoferoid/millettioid clade</taxon>
        <taxon>Phaseoleae</taxon>
        <taxon>Sphenostylis</taxon>
    </lineage>
</organism>
<feature type="domain" description="RRM" evidence="4">
    <location>
        <begin position="104"/>
        <end position="202"/>
    </location>
</feature>
<dbReference type="InterPro" id="IPR050502">
    <property type="entry name" value="Euk_RNA-bind_prot"/>
</dbReference>
<dbReference type="Gramene" id="rna-AYBTSS11_LOCUS21097">
    <property type="protein sequence ID" value="CAJ1967285.1"/>
    <property type="gene ID" value="gene-AYBTSS11_LOCUS21097"/>
</dbReference>
<gene>
    <name evidence="5" type="ORF">AYBTSS11_LOCUS21097</name>
</gene>
<dbReference type="Pfam" id="PF00076">
    <property type="entry name" value="RRM_1"/>
    <property type="match status" value="2"/>
</dbReference>
<dbReference type="InterPro" id="IPR000504">
    <property type="entry name" value="RRM_dom"/>
</dbReference>
<dbReference type="GO" id="GO:1901259">
    <property type="term" value="P:chloroplast rRNA processing"/>
    <property type="evidence" value="ECO:0007669"/>
    <property type="project" value="TreeGrafter"/>
</dbReference>
<evidence type="ECO:0000259" key="4">
    <source>
        <dbReference type="PROSITE" id="PS50102"/>
    </source>
</evidence>
<evidence type="ECO:0000313" key="6">
    <source>
        <dbReference type="Proteomes" id="UP001189624"/>
    </source>
</evidence>
<dbReference type="PROSITE" id="PS50102">
    <property type="entry name" value="RRM"/>
    <property type="match status" value="2"/>
</dbReference>
<feature type="domain" description="RRM" evidence="4">
    <location>
        <begin position="223"/>
        <end position="301"/>
    </location>
</feature>
<dbReference type="EMBL" id="OY731404">
    <property type="protein sequence ID" value="CAJ1967285.1"/>
    <property type="molecule type" value="Genomic_DNA"/>
</dbReference>
<dbReference type="Gene3D" id="3.30.70.330">
    <property type="match status" value="2"/>
</dbReference>
<dbReference type="PANTHER" id="PTHR48025">
    <property type="entry name" value="OS02G0815200 PROTEIN"/>
    <property type="match status" value="1"/>
</dbReference>
<protein>
    <recommendedName>
        <fullName evidence="4">RRM domain-containing protein</fullName>
    </recommendedName>
</protein>
<evidence type="ECO:0000256" key="1">
    <source>
        <dbReference type="ARBA" id="ARBA00022884"/>
    </source>
</evidence>
<sequence>MVTVTNGSFSISKPMTSRKNVYAALWFSMAASSLISNISLSFNFSYTLIVFKPQNLKPQFSIASALSHCHPPLSSVSFQDTKKPLQLETLQKPEPKASSSNLSARLFVGNLPYTLPSSLLAQRFGEAGNVVSVEIVYDDIMDRSRGFAFVTMGSVEEAGCAIRMFDGSMLKMEAEQNSSDGNGCDDGQEIGGRIIKVNIAEIPKRGKRQVMGSSYKGFVDSPHKIYAGNLGWGLTSQCLRDAFAEQPGFLSAKVIYERNSGKSQGYGFVTFKTAEDVEAALNSMNGVEVHGRPLRLNIAADKETFSHPIIHQNARSNFDSMELVFKISKQVFDENLGRLLLNENRLSQAPMKESMANGLHVLGVLCGVVFGVGVLTIMGVVQGGFDGVWLVYGRSNYGGDAQLRRRKKAKKK</sequence>
<evidence type="ECO:0000313" key="5">
    <source>
        <dbReference type="EMBL" id="CAJ1967285.1"/>
    </source>
</evidence>
<keyword evidence="3" id="KW-0472">Membrane</keyword>
<evidence type="ECO:0000256" key="2">
    <source>
        <dbReference type="PROSITE-ProRule" id="PRU00176"/>
    </source>
</evidence>
<dbReference type="SMART" id="SM00360">
    <property type="entry name" value="RRM"/>
    <property type="match status" value="2"/>
</dbReference>
<keyword evidence="3" id="KW-0812">Transmembrane</keyword>
<name>A0AA86SMY7_9FABA</name>
<reference evidence="5" key="1">
    <citation type="submission" date="2023-10" db="EMBL/GenBank/DDBJ databases">
        <authorList>
            <person name="Domelevo Entfellner J.-B."/>
        </authorList>
    </citation>
    <scope>NUCLEOTIDE SEQUENCE</scope>
</reference>
<evidence type="ECO:0000256" key="3">
    <source>
        <dbReference type="SAM" id="Phobius"/>
    </source>
</evidence>
<dbReference type="InterPro" id="IPR012677">
    <property type="entry name" value="Nucleotide-bd_a/b_plait_sf"/>
</dbReference>